<proteinExistence type="predicted"/>
<dbReference type="Proteomes" id="UP001597519">
    <property type="component" value="Unassembled WGS sequence"/>
</dbReference>
<accession>A0ABW5WTA0</accession>
<sequence>MNLINKMNQVIEVQEKKTINDKGISKTEYTTILKAYAHLDTVWAKDYQTALSSGTQNRIKFTIRFVPLEITNKMHILFKGETYNIKEVYPDYTNHQVIQIMAEKVGI</sequence>
<dbReference type="RefSeq" id="WP_377771052.1">
    <property type="nucleotide sequence ID" value="NZ_JBHUOQ010000001.1"/>
</dbReference>
<reference evidence="2" key="1">
    <citation type="journal article" date="2019" name="Int. J. Syst. Evol. Microbiol.">
        <title>The Global Catalogue of Microorganisms (GCM) 10K type strain sequencing project: providing services to taxonomists for standard genome sequencing and annotation.</title>
        <authorList>
            <consortium name="The Broad Institute Genomics Platform"/>
            <consortium name="The Broad Institute Genome Sequencing Center for Infectious Disease"/>
            <person name="Wu L."/>
            <person name="Ma J."/>
        </authorList>
    </citation>
    <scope>NUCLEOTIDE SEQUENCE [LARGE SCALE GENOMIC DNA]</scope>
    <source>
        <strain evidence="2">KCTC 33575</strain>
    </source>
</reference>
<dbReference type="InterPro" id="IPR008767">
    <property type="entry name" value="Phage_SPP1_head-tail_adaptor"/>
</dbReference>
<comment type="caution">
    <text evidence="1">The sequence shown here is derived from an EMBL/GenBank/DDBJ whole genome shotgun (WGS) entry which is preliminary data.</text>
</comment>
<evidence type="ECO:0000313" key="2">
    <source>
        <dbReference type="Proteomes" id="UP001597519"/>
    </source>
</evidence>
<dbReference type="Pfam" id="PF05521">
    <property type="entry name" value="Phage_HCP"/>
    <property type="match status" value="1"/>
</dbReference>
<dbReference type="NCBIfam" id="TIGR01563">
    <property type="entry name" value="gp16_SPP1"/>
    <property type="match status" value="1"/>
</dbReference>
<dbReference type="Gene3D" id="2.40.10.270">
    <property type="entry name" value="Bacteriophage SPP1 head-tail adaptor protein"/>
    <property type="match status" value="1"/>
</dbReference>
<evidence type="ECO:0000313" key="1">
    <source>
        <dbReference type="EMBL" id="MFD2829232.1"/>
    </source>
</evidence>
<dbReference type="EMBL" id="JBHUOQ010000001">
    <property type="protein sequence ID" value="MFD2829232.1"/>
    <property type="molecule type" value="Genomic_DNA"/>
</dbReference>
<gene>
    <name evidence="1" type="ORF">ACFSX4_02055</name>
</gene>
<organism evidence="1 2">
    <name type="scientific">Corticicoccus populi</name>
    <dbReference type="NCBI Taxonomy" id="1812821"/>
    <lineage>
        <taxon>Bacteria</taxon>
        <taxon>Bacillati</taxon>
        <taxon>Bacillota</taxon>
        <taxon>Bacilli</taxon>
        <taxon>Bacillales</taxon>
        <taxon>Staphylococcaceae</taxon>
        <taxon>Corticicoccus</taxon>
    </lineage>
</organism>
<protein>
    <submittedName>
        <fullName evidence="1">Phage head closure protein</fullName>
    </submittedName>
</protein>
<name>A0ABW5WTA0_9STAP</name>
<dbReference type="InterPro" id="IPR038666">
    <property type="entry name" value="SSP1_head-tail_sf"/>
</dbReference>
<keyword evidence="2" id="KW-1185">Reference proteome</keyword>